<dbReference type="EMBL" id="BMSC01000027">
    <property type="protein sequence ID" value="GGU92107.1"/>
    <property type="molecule type" value="Genomic_DNA"/>
</dbReference>
<protein>
    <submittedName>
        <fullName evidence="2">Uncharacterized protein</fullName>
    </submittedName>
</protein>
<organism evidence="2 4">
    <name type="scientific">Streptomyces gougerotii</name>
    <dbReference type="NCBI Taxonomy" id="53448"/>
    <lineage>
        <taxon>Bacteria</taxon>
        <taxon>Bacillati</taxon>
        <taxon>Actinomycetota</taxon>
        <taxon>Actinomycetes</taxon>
        <taxon>Kitasatosporales</taxon>
        <taxon>Streptomycetaceae</taxon>
        <taxon>Streptomyces</taxon>
        <taxon>Streptomyces diastaticus group</taxon>
    </lineage>
</organism>
<evidence type="ECO:0000313" key="2">
    <source>
        <dbReference type="EMBL" id="GGU92107.1"/>
    </source>
</evidence>
<dbReference type="Proteomes" id="UP000660975">
    <property type="component" value="Unassembled WGS sequence"/>
</dbReference>
<dbReference type="EMBL" id="BLLO01000031">
    <property type="protein sequence ID" value="GFH81517.1"/>
    <property type="molecule type" value="Genomic_DNA"/>
</dbReference>
<comment type="caution">
    <text evidence="2">The sequence shown here is derived from an EMBL/GenBank/DDBJ whole genome shotgun (WGS) entry which is preliminary data.</text>
</comment>
<proteinExistence type="predicted"/>
<reference evidence="2" key="1">
    <citation type="journal article" date="2014" name="Int. J. Syst. Evol. Microbiol.">
        <title>Complete genome sequence of Corynebacterium casei LMG S-19264T (=DSM 44701T), isolated from a smear-ripened cheese.</title>
        <authorList>
            <consortium name="US DOE Joint Genome Institute (JGI-PGF)"/>
            <person name="Walter F."/>
            <person name="Albersmeier A."/>
            <person name="Kalinowski J."/>
            <person name="Ruckert C."/>
        </authorList>
    </citation>
    <scope>NUCLEOTIDE SEQUENCE</scope>
    <source>
        <strain evidence="2">JCM 4136</strain>
    </source>
</reference>
<reference evidence="2" key="3">
    <citation type="submission" date="2020-09" db="EMBL/GenBank/DDBJ databases">
        <authorList>
            <person name="Sun Q."/>
            <person name="Ohkuma M."/>
        </authorList>
    </citation>
    <scope>NUCLEOTIDE SEQUENCE</scope>
    <source>
        <strain evidence="2">JCM 4136</strain>
    </source>
</reference>
<evidence type="ECO:0000313" key="4">
    <source>
        <dbReference type="Proteomes" id="UP000660975"/>
    </source>
</evidence>
<evidence type="ECO:0000313" key="3">
    <source>
        <dbReference type="Proteomes" id="UP000480804"/>
    </source>
</evidence>
<sequence length="142" mass="16494">MKEPWVRRGYDQTRLWMRMPFGTTNRAWLHDELGDRIRPEWNNTVRPARWEIAKPHLKTLTTALSNRFGEVHVILEFSTTERCDHKCQTATGDDCSCSCRGEHHGGGTYWMNWQLVGEGSTLTGPVGRVERHYIVRRGNVAR</sequence>
<dbReference type="Proteomes" id="UP000480804">
    <property type="component" value="Unassembled WGS sequence"/>
</dbReference>
<gene>
    <name evidence="2" type="ORF">GCM10010227_54300</name>
    <name evidence="1" type="ORF">Sgou_61870</name>
</gene>
<dbReference type="RefSeq" id="WP_185393866.1">
    <property type="nucleotide sequence ID" value="NZ_BMSC01000027.1"/>
</dbReference>
<keyword evidence="3" id="KW-1185">Reference proteome</keyword>
<accession>A0A8H9LVY1</accession>
<dbReference type="AlphaFoldDB" id="A0A8H9LVY1"/>
<reference evidence="1 3" key="2">
    <citation type="submission" date="2020-02" db="EMBL/GenBank/DDBJ databases">
        <title>Whole genome shotgun sequence of Streptomyces gougerotii NBRC 13043.</title>
        <authorList>
            <person name="Ichikawa N."/>
            <person name="Komaki H."/>
            <person name="Tamura T."/>
        </authorList>
    </citation>
    <scope>NUCLEOTIDE SEQUENCE [LARGE SCALE GENOMIC DNA]</scope>
    <source>
        <strain evidence="1 3">NBRC 13043</strain>
    </source>
</reference>
<name>A0A8H9LVY1_9ACTN</name>
<evidence type="ECO:0000313" key="1">
    <source>
        <dbReference type="EMBL" id="GFH81517.1"/>
    </source>
</evidence>